<name>A0A7R9EUJ1_9NEOP</name>
<accession>A0A7R9EUJ1</accession>
<dbReference type="AlphaFoldDB" id="A0A7R9EUJ1"/>
<organism evidence="1">
    <name type="scientific">Timema bartmani</name>
    <dbReference type="NCBI Taxonomy" id="61472"/>
    <lineage>
        <taxon>Eukaryota</taxon>
        <taxon>Metazoa</taxon>
        <taxon>Ecdysozoa</taxon>
        <taxon>Arthropoda</taxon>
        <taxon>Hexapoda</taxon>
        <taxon>Insecta</taxon>
        <taxon>Pterygota</taxon>
        <taxon>Neoptera</taxon>
        <taxon>Polyneoptera</taxon>
        <taxon>Phasmatodea</taxon>
        <taxon>Timematodea</taxon>
        <taxon>Timematoidea</taxon>
        <taxon>Timematidae</taxon>
        <taxon>Timema</taxon>
    </lineage>
</organism>
<reference evidence="1" key="1">
    <citation type="submission" date="2020-11" db="EMBL/GenBank/DDBJ databases">
        <authorList>
            <person name="Tran Van P."/>
        </authorList>
    </citation>
    <scope>NUCLEOTIDE SEQUENCE</scope>
</reference>
<dbReference type="EMBL" id="OD565395">
    <property type="protein sequence ID" value="CAD7441679.1"/>
    <property type="molecule type" value="Genomic_DNA"/>
</dbReference>
<dbReference type="Gene3D" id="3.10.129.110">
    <property type="entry name" value="Polyketide synthase dehydratase"/>
    <property type="match status" value="1"/>
</dbReference>
<evidence type="ECO:0000313" key="1">
    <source>
        <dbReference type="EMBL" id="CAD7441679.1"/>
    </source>
</evidence>
<sequence length="299" mass="33129">MCGTCGGLGGLHSGRILISENVSQEFSKNVAVSSDLSDLSANEVYSELESRGYLYKDQFRGILNAKVGEKGCVATVQWTGNWCSYIDSLIQLVLFSDGEDSQKLYLPLEIQQIIIDPTLQSGIKDIDVIYQNTTGIVRGGGVELRGLKTSPAQVLNNEYKIKLESVKFLSHTNPGLLADVKTVSYKNGEIKPPPNSNTLLIIAPISDLDKCGNFLDNRSIFVLARGSDKEIPKINHGLVLVMEQQFDGEKLLLLRKDTLYPQREPFSPTPACLLNAFLRWLRKHPPPFVSPWHEKLAPS</sequence>
<dbReference type="InterPro" id="IPR042104">
    <property type="entry name" value="PKS_dehydratase_sf"/>
</dbReference>
<protein>
    <submittedName>
        <fullName evidence="1">Uncharacterized protein</fullName>
    </submittedName>
</protein>
<gene>
    <name evidence="1" type="ORF">TBIB3V08_LOCUS4134</name>
</gene>
<proteinExistence type="predicted"/>